<reference evidence="5" key="2">
    <citation type="submission" date="2014-07" db="EMBL/GenBank/DDBJ databases">
        <authorList>
            <person name="Hull J."/>
        </authorList>
    </citation>
    <scope>NUCLEOTIDE SEQUENCE</scope>
</reference>
<evidence type="ECO:0000256" key="2">
    <source>
        <dbReference type="ARBA" id="ARBA00017682"/>
    </source>
</evidence>
<dbReference type="PANTHER" id="PTHR13395:SF6">
    <property type="entry name" value="SISTER CHROMATID COHESION PROTEIN DCC1"/>
    <property type="match status" value="1"/>
</dbReference>
<dbReference type="GO" id="GO:0034088">
    <property type="term" value="P:maintenance of mitotic sister chromatid cohesion"/>
    <property type="evidence" value="ECO:0007669"/>
    <property type="project" value="TreeGrafter"/>
</dbReference>
<evidence type="ECO:0000256" key="1">
    <source>
        <dbReference type="ARBA" id="ARBA00007017"/>
    </source>
</evidence>
<dbReference type="GO" id="GO:0006260">
    <property type="term" value="P:DNA replication"/>
    <property type="evidence" value="ECO:0007669"/>
    <property type="project" value="UniProtKB-KW"/>
</dbReference>
<proteinExistence type="inferred from homology"/>
<dbReference type="GO" id="GO:0031390">
    <property type="term" value="C:Ctf18 RFC-like complex"/>
    <property type="evidence" value="ECO:0007669"/>
    <property type="project" value="InterPro"/>
</dbReference>
<keyword evidence="3" id="KW-0235">DNA replication</keyword>
<evidence type="ECO:0000313" key="5">
    <source>
        <dbReference type="EMBL" id="JAG03943.1"/>
    </source>
</evidence>
<comment type="similarity">
    <text evidence="1">Belongs to the DCC1 family.</text>
</comment>
<name>A0A0A9WBQ7_LYGHE</name>
<dbReference type="Pfam" id="PF09724">
    <property type="entry name" value="Dcc1"/>
    <property type="match status" value="1"/>
</dbReference>
<dbReference type="AlphaFoldDB" id="A0A0A9WBQ7"/>
<evidence type="ECO:0000313" key="4">
    <source>
        <dbReference type="EMBL" id="JAG03942.1"/>
    </source>
</evidence>
<organism evidence="5">
    <name type="scientific">Lygus hesperus</name>
    <name type="common">Western plant bug</name>
    <dbReference type="NCBI Taxonomy" id="30085"/>
    <lineage>
        <taxon>Eukaryota</taxon>
        <taxon>Metazoa</taxon>
        <taxon>Ecdysozoa</taxon>
        <taxon>Arthropoda</taxon>
        <taxon>Hexapoda</taxon>
        <taxon>Insecta</taxon>
        <taxon>Pterygota</taxon>
        <taxon>Neoptera</taxon>
        <taxon>Paraneoptera</taxon>
        <taxon>Hemiptera</taxon>
        <taxon>Heteroptera</taxon>
        <taxon>Panheteroptera</taxon>
        <taxon>Cimicomorpha</taxon>
        <taxon>Miridae</taxon>
        <taxon>Mirini</taxon>
        <taxon>Lygus</taxon>
    </lineage>
</organism>
<evidence type="ECO:0000256" key="3">
    <source>
        <dbReference type="ARBA" id="ARBA00022705"/>
    </source>
</evidence>
<dbReference type="PANTHER" id="PTHR13395">
    <property type="entry name" value="SISTER CHROMATID COHESION PROTEIN DCC1-RELATED"/>
    <property type="match status" value="1"/>
</dbReference>
<dbReference type="EMBL" id="GBHO01039662">
    <property type="protein sequence ID" value="JAG03942.1"/>
    <property type="molecule type" value="Transcribed_RNA"/>
</dbReference>
<dbReference type="EMBL" id="GBHO01039661">
    <property type="protein sequence ID" value="JAG03943.1"/>
    <property type="molecule type" value="Transcribed_RNA"/>
</dbReference>
<sequence>MLPESTFHHLWRHSVPVQFPISDAYLTGLVITTKQNSSETLYILLDTLELPFTLGPRLQKLFMVKKLWTAQEIEIYVRNFLNVDETLEQFLLKHTRILKLHSENSVKIVYARK</sequence>
<reference evidence="5" key="1">
    <citation type="journal article" date="2014" name="PLoS ONE">
        <title>Transcriptome-Based Identification of ABC Transporters in the Western Tarnished Plant Bug Lygus hesperus.</title>
        <authorList>
            <person name="Hull J.J."/>
            <person name="Chaney K."/>
            <person name="Geib S.M."/>
            <person name="Fabrick J.A."/>
            <person name="Brent C.S."/>
            <person name="Walsh D."/>
            <person name="Lavine L.C."/>
        </authorList>
    </citation>
    <scope>NUCLEOTIDE SEQUENCE</scope>
</reference>
<accession>A0A0A9WBQ7</accession>
<dbReference type="InterPro" id="IPR019128">
    <property type="entry name" value="Dcc1"/>
</dbReference>
<dbReference type="GO" id="GO:0000785">
    <property type="term" value="C:chromatin"/>
    <property type="evidence" value="ECO:0007669"/>
    <property type="project" value="TreeGrafter"/>
</dbReference>
<dbReference type="GO" id="GO:0000775">
    <property type="term" value="C:chromosome, centromeric region"/>
    <property type="evidence" value="ECO:0007669"/>
    <property type="project" value="TreeGrafter"/>
</dbReference>
<protein>
    <recommendedName>
        <fullName evidence="2">Sister chromatid cohesion protein DCC1</fullName>
    </recommendedName>
</protein>
<gene>
    <name evidence="5" type="primary">dscc1_1</name>
    <name evidence="4" type="synonym">dscc1_2</name>
    <name evidence="5" type="ORF">CM83_10357</name>
    <name evidence="4" type="ORF">CM83_10358</name>
</gene>